<name>A0A8H6X9Q5_9AGAR</name>
<evidence type="ECO:0008006" key="4">
    <source>
        <dbReference type="Google" id="ProtNLM"/>
    </source>
</evidence>
<feature type="region of interest" description="Disordered" evidence="1">
    <location>
        <begin position="1"/>
        <end position="24"/>
    </location>
</feature>
<organism evidence="2 3">
    <name type="scientific">Mycena venus</name>
    <dbReference type="NCBI Taxonomy" id="2733690"/>
    <lineage>
        <taxon>Eukaryota</taxon>
        <taxon>Fungi</taxon>
        <taxon>Dikarya</taxon>
        <taxon>Basidiomycota</taxon>
        <taxon>Agaricomycotina</taxon>
        <taxon>Agaricomycetes</taxon>
        <taxon>Agaricomycetidae</taxon>
        <taxon>Agaricales</taxon>
        <taxon>Marasmiineae</taxon>
        <taxon>Mycenaceae</taxon>
        <taxon>Mycena</taxon>
    </lineage>
</organism>
<evidence type="ECO:0000256" key="1">
    <source>
        <dbReference type="SAM" id="MobiDB-lite"/>
    </source>
</evidence>
<sequence length="545" mass="61246">MEVRPRTDGERSAEVEYSSQSVTTGGSSRYAGAFFPGSKDFTIAGGTFTSITNSAPVEPSDFRMIPLGDIDLQHEIHIDNSRGLVNRRGQVRRVFAAKIEGRRSIMTVSMYQGEGAEEQWRRDIGKYMSIRHPNIIQIHAAASSNKIHATVFYDDLIPFKQFLALYRDSPILTVYIHNHCNAEFRAASHYFSDAFGRHLSQQECTFWVRRSTGQLCADLVPGEIMHYYWQAGVAETPPQRIESLDIPNQEAMVINSLTLAQYHKICDWDLARTRDIPISAAVTVTLGTVISCSPDNELEDSVEIAFLPNVEAVIDSWELDCAEGEVMEDGWTRFNTDEVEGTTIWLNLRESPLHCEYWLSQANHIFTRLGIVSNFEDYVVVDDIEFKIVVSSTTAPQLTGFLFICPAQDLQTGSSSFRWPACPAYWSLDPSGIEHLSKDDATRLGFPTIQLSAEVSTNSWDARIYAGLRQFHQGKGFDPESQDVARYLGYPLYQLSGELKVDDAPFTYVDDVDAESEPPTGLDDLQNCHEYAAGVYFVSRDMVAR</sequence>
<comment type="caution">
    <text evidence="2">The sequence shown here is derived from an EMBL/GenBank/DDBJ whole genome shotgun (WGS) entry which is preliminary data.</text>
</comment>
<accession>A0A8H6X9Q5</accession>
<protein>
    <recommendedName>
        <fullName evidence="4">Protein kinase domain-containing protein</fullName>
    </recommendedName>
</protein>
<keyword evidence="3" id="KW-1185">Reference proteome</keyword>
<dbReference type="EMBL" id="JACAZI010000022">
    <property type="protein sequence ID" value="KAF7337073.1"/>
    <property type="molecule type" value="Genomic_DNA"/>
</dbReference>
<gene>
    <name evidence="2" type="ORF">MVEN_02144500</name>
</gene>
<dbReference type="Proteomes" id="UP000620124">
    <property type="component" value="Unassembled WGS sequence"/>
</dbReference>
<dbReference type="OrthoDB" id="3063557at2759"/>
<reference evidence="2" key="1">
    <citation type="submission" date="2020-05" db="EMBL/GenBank/DDBJ databases">
        <title>Mycena genomes resolve the evolution of fungal bioluminescence.</title>
        <authorList>
            <person name="Tsai I.J."/>
        </authorList>
    </citation>
    <scope>NUCLEOTIDE SEQUENCE</scope>
    <source>
        <strain evidence="2">CCC161011</strain>
    </source>
</reference>
<evidence type="ECO:0000313" key="2">
    <source>
        <dbReference type="EMBL" id="KAF7337073.1"/>
    </source>
</evidence>
<proteinExistence type="predicted"/>
<evidence type="ECO:0000313" key="3">
    <source>
        <dbReference type="Proteomes" id="UP000620124"/>
    </source>
</evidence>
<feature type="compositionally biased region" description="Basic and acidic residues" evidence="1">
    <location>
        <begin position="1"/>
        <end position="14"/>
    </location>
</feature>
<dbReference type="AlphaFoldDB" id="A0A8H6X9Q5"/>